<dbReference type="Proteomes" id="UP000039046">
    <property type="component" value="Unassembled WGS sequence"/>
</dbReference>
<feature type="signal peptide" evidence="1">
    <location>
        <begin position="1"/>
        <end position="17"/>
    </location>
</feature>
<dbReference type="OrthoDB" id="10457480at2759"/>
<evidence type="ECO:0000313" key="2">
    <source>
        <dbReference type="EMBL" id="CEJ82140.1"/>
    </source>
</evidence>
<evidence type="ECO:0000256" key="1">
    <source>
        <dbReference type="SAM" id="SignalP"/>
    </source>
</evidence>
<gene>
    <name evidence="2" type="ORF">VHEMI02225</name>
</gene>
<keyword evidence="3" id="KW-1185">Reference proteome</keyword>
<sequence>MKAFFAVTALTAGFAIATPTEEVVKRDCPALVDPALAASVTALKIALGPFAPANLKDATDAGAACFKDKVGCAAVVPPPPTTPGQLDCGGTIGVALGSAVAALKTGLGPIAPPSYQEGVDAGLTCFKNALGCKPAA</sequence>
<accession>A0A0A1T7N7</accession>
<reference evidence="2 3" key="1">
    <citation type="journal article" date="2015" name="Genome Announc.">
        <title>Draft Genome Sequence and Gene Annotation of the Entomopathogenic Fungus Verticillium hemipterigenum.</title>
        <authorList>
            <person name="Horn F."/>
            <person name="Habel A."/>
            <person name="Scharf D.H."/>
            <person name="Dworschak J."/>
            <person name="Brakhage A.A."/>
            <person name="Guthke R."/>
            <person name="Hertweck C."/>
            <person name="Linde J."/>
        </authorList>
    </citation>
    <scope>NUCLEOTIDE SEQUENCE [LARGE SCALE GENOMIC DNA]</scope>
</reference>
<proteinExistence type="predicted"/>
<feature type="chain" id="PRO_5001989705" description="Hydrophobin" evidence="1">
    <location>
        <begin position="18"/>
        <end position="136"/>
    </location>
</feature>
<evidence type="ECO:0008006" key="4">
    <source>
        <dbReference type="Google" id="ProtNLM"/>
    </source>
</evidence>
<keyword evidence="1" id="KW-0732">Signal</keyword>
<dbReference type="HOGENOM" id="CLU_1712936_0_0_1"/>
<name>A0A0A1T7N7_9HYPO</name>
<dbReference type="AlphaFoldDB" id="A0A0A1T7N7"/>
<organism evidence="2 3">
    <name type="scientific">[Torrubiella] hemipterigena</name>
    <dbReference type="NCBI Taxonomy" id="1531966"/>
    <lineage>
        <taxon>Eukaryota</taxon>
        <taxon>Fungi</taxon>
        <taxon>Dikarya</taxon>
        <taxon>Ascomycota</taxon>
        <taxon>Pezizomycotina</taxon>
        <taxon>Sordariomycetes</taxon>
        <taxon>Hypocreomycetidae</taxon>
        <taxon>Hypocreales</taxon>
        <taxon>Clavicipitaceae</taxon>
        <taxon>Clavicipitaceae incertae sedis</taxon>
        <taxon>'Torrubiella' clade</taxon>
    </lineage>
</organism>
<dbReference type="EMBL" id="CDHN01000001">
    <property type="protein sequence ID" value="CEJ82140.1"/>
    <property type="molecule type" value="Genomic_DNA"/>
</dbReference>
<evidence type="ECO:0000313" key="3">
    <source>
        <dbReference type="Proteomes" id="UP000039046"/>
    </source>
</evidence>
<protein>
    <recommendedName>
        <fullName evidence="4">Hydrophobin</fullName>
    </recommendedName>
</protein>